<keyword evidence="6 8" id="KW-0472">Membrane</keyword>
<evidence type="ECO:0000256" key="3">
    <source>
        <dbReference type="ARBA" id="ARBA00022692"/>
    </source>
</evidence>
<organism evidence="10 11">
    <name type="scientific">Planoprotostelium fungivorum</name>
    <dbReference type="NCBI Taxonomy" id="1890364"/>
    <lineage>
        <taxon>Eukaryota</taxon>
        <taxon>Amoebozoa</taxon>
        <taxon>Evosea</taxon>
        <taxon>Variosea</taxon>
        <taxon>Cavosteliida</taxon>
        <taxon>Cavosteliaceae</taxon>
        <taxon>Planoprotostelium</taxon>
    </lineage>
</organism>
<feature type="transmembrane region" description="Helical" evidence="8">
    <location>
        <begin position="264"/>
        <end position="284"/>
    </location>
</feature>
<dbReference type="Proteomes" id="UP000241769">
    <property type="component" value="Unassembled WGS sequence"/>
</dbReference>
<dbReference type="EMBL" id="MDYQ01000113">
    <property type="protein sequence ID" value="PRP81940.1"/>
    <property type="molecule type" value="Genomic_DNA"/>
</dbReference>
<name>A0A2P6NDB6_9EUKA</name>
<keyword evidence="11" id="KW-1185">Reference proteome</keyword>
<dbReference type="SUPFAM" id="SSF144091">
    <property type="entry name" value="Rhomboid-like"/>
    <property type="match status" value="1"/>
</dbReference>
<dbReference type="STRING" id="1890364.A0A2P6NDB6"/>
<comment type="similarity">
    <text evidence="2">Belongs to the peptidase S54 family.</text>
</comment>
<dbReference type="GO" id="GO:0016020">
    <property type="term" value="C:membrane"/>
    <property type="evidence" value="ECO:0007669"/>
    <property type="project" value="UniProtKB-SubCell"/>
</dbReference>
<keyword evidence="3 8" id="KW-0812">Transmembrane</keyword>
<evidence type="ECO:0000256" key="1">
    <source>
        <dbReference type="ARBA" id="ARBA00004141"/>
    </source>
</evidence>
<evidence type="ECO:0000259" key="9">
    <source>
        <dbReference type="PROSITE" id="PS50174"/>
    </source>
</evidence>
<dbReference type="InterPro" id="IPR050925">
    <property type="entry name" value="Rhomboid_protease_S54"/>
</dbReference>
<dbReference type="AlphaFoldDB" id="A0A2P6NDB6"/>
<dbReference type="InterPro" id="IPR021838">
    <property type="entry name" value="DUF3431"/>
</dbReference>
<dbReference type="PANTHER" id="PTHR43731">
    <property type="entry name" value="RHOMBOID PROTEASE"/>
    <property type="match status" value="1"/>
</dbReference>
<reference evidence="10 11" key="1">
    <citation type="journal article" date="2018" name="Genome Biol. Evol.">
        <title>Multiple Roots of Fruiting Body Formation in Amoebozoa.</title>
        <authorList>
            <person name="Hillmann F."/>
            <person name="Forbes G."/>
            <person name="Novohradska S."/>
            <person name="Ferling I."/>
            <person name="Riege K."/>
            <person name="Groth M."/>
            <person name="Westermann M."/>
            <person name="Marz M."/>
            <person name="Spaller T."/>
            <person name="Winckler T."/>
            <person name="Schaap P."/>
            <person name="Glockner G."/>
        </authorList>
    </citation>
    <scope>NUCLEOTIDE SEQUENCE [LARGE SCALE GENOMIC DNA]</scope>
    <source>
        <strain evidence="10 11">Jena</strain>
    </source>
</reference>
<accession>A0A2P6NDB6</accession>
<proteinExistence type="inferred from homology"/>
<dbReference type="Pfam" id="PF11913">
    <property type="entry name" value="DUF3431"/>
    <property type="match status" value="1"/>
</dbReference>
<sequence>MTQQTSIDVNRAGNEDDVTVLKLLLQNLRFGFRMCMGMDYNADICAQYGFTLHNTNMMLHCWSRLSPLKLKAPLHKCLPIRQPSASIWTASRPLASASLHTHLPKTFNTLPLQNSPKMVDTTTIFRLKDETNKGGMMQMFVRHYYRPQYNRNTGSYGYKEDEEPTQGGWSFGGGGRSREESTKYMIYAIIAANVVIWVLWQGEDKRTMARNFLLSYANVVQGRPYTILTSIFSHLDIIHLILNMYGLYAFGLPMALLLGQKTFLALYFAGGILGSIFHLVECVLRRRDTPALGASGSILAVTTLFACLFPFSQIILLFVPLPAIAALGLIICYDLYSALYRRNTHTAHAAHLGGITVGILYFLARTASFSDRCNACSHLFWVLGSVGAGVTIILMVAILYLSSVQSRLQERQVYVAKVDEDVSWTREVVAHTNIITKKKELDSIFCPTNGGYEASSYLYVIIENYDHLPPRMAFTHGHKKSYHHQGQMQDLLNNADNWKHDEYYSLNWLKYCHQPNITTGQELQVATYQFWMAFMKPHGYGDPYNICTPCCAQFIITRENVQRNSRQFYQDIYDWLRGLKNETAPLPENRLSSRVLEYMWAPIFGARSEGETGKKENRNSMDLSRRYSKGAALLAKCGGWSEGKGLGKDENGRKDFVRIDLKKNTAGIGVATAAWENWWEKGADAAFQKGKKDTSYSSSSEDESDHSSGKECKKKRKKVEASSDESSSEEEKKKKKKRKKSQASSSEEEEEKKDKKKKKKKADSSSDEEEEKVVKKIIKTKTTKKTKVVISNTEKSISESEEKQVDIFEKCGRRQTCIGSSYNQSGKMRRLELQEQAFATKKL</sequence>
<dbReference type="Gene3D" id="1.20.1540.10">
    <property type="entry name" value="Rhomboid-like"/>
    <property type="match status" value="1"/>
</dbReference>
<keyword evidence="4" id="KW-0378">Hydrolase</keyword>
<evidence type="ECO:0000313" key="10">
    <source>
        <dbReference type="EMBL" id="PRP81940.1"/>
    </source>
</evidence>
<dbReference type="GO" id="GO:0003676">
    <property type="term" value="F:nucleic acid binding"/>
    <property type="evidence" value="ECO:0007669"/>
    <property type="project" value="InterPro"/>
</dbReference>
<evidence type="ECO:0000313" key="11">
    <source>
        <dbReference type="Proteomes" id="UP000241769"/>
    </source>
</evidence>
<feature type="transmembrane region" description="Helical" evidence="8">
    <location>
        <begin position="348"/>
        <end position="367"/>
    </location>
</feature>
<feature type="transmembrane region" description="Helical" evidence="8">
    <location>
        <begin position="317"/>
        <end position="336"/>
    </location>
</feature>
<dbReference type="GO" id="GO:0004252">
    <property type="term" value="F:serine-type endopeptidase activity"/>
    <property type="evidence" value="ECO:0007669"/>
    <property type="project" value="InterPro"/>
</dbReference>
<feature type="transmembrane region" description="Helical" evidence="8">
    <location>
        <begin position="379"/>
        <end position="401"/>
    </location>
</feature>
<evidence type="ECO:0000256" key="7">
    <source>
        <dbReference type="SAM" id="MobiDB-lite"/>
    </source>
</evidence>
<evidence type="ECO:0000256" key="2">
    <source>
        <dbReference type="ARBA" id="ARBA00009045"/>
    </source>
</evidence>
<evidence type="ECO:0000256" key="4">
    <source>
        <dbReference type="ARBA" id="ARBA00022801"/>
    </source>
</evidence>
<evidence type="ECO:0000256" key="5">
    <source>
        <dbReference type="ARBA" id="ARBA00022989"/>
    </source>
</evidence>
<feature type="domain" description="G-patch" evidence="9">
    <location>
        <begin position="639"/>
        <end position="673"/>
    </location>
</feature>
<dbReference type="OrthoDB" id="418595at2759"/>
<keyword evidence="5 8" id="KW-1133">Transmembrane helix</keyword>
<evidence type="ECO:0000256" key="8">
    <source>
        <dbReference type="SAM" id="Phobius"/>
    </source>
</evidence>
<dbReference type="InParanoid" id="A0A2P6NDB6"/>
<dbReference type="SMART" id="SM00443">
    <property type="entry name" value="G_patch"/>
    <property type="match status" value="1"/>
</dbReference>
<dbReference type="InterPro" id="IPR022764">
    <property type="entry name" value="Peptidase_S54_rhomboid_dom"/>
</dbReference>
<dbReference type="PROSITE" id="PS50174">
    <property type="entry name" value="G_PATCH"/>
    <property type="match status" value="1"/>
</dbReference>
<protein>
    <submittedName>
        <fullName evidence="10">Rhomboid family protein</fullName>
    </submittedName>
</protein>
<comment type="subcellular location">
    <subcellularLocation>
        <location evidence="1">Membrane</location>
        <topology evidence="1">Multi-pass membrane protein</topology>
    </subcellularLocation>
</comment>
<dbReference type="Pfam" id="PF01585">
    <property type="entry name" value="G-patch"/>
    <property type="match status" value="1"/>
</dbReference>
<feature type="transmembrane region" description="Helical" evidence="8">
    <location>
        <begin position="291"/>
        <end position="311"/>
    </location>
</feature>
<gene>
    <name evidence="10" type="ORF">PROFUN_10512</name>
</gene>
<evidence type="ECO:0000256" key="6">
    <source>
        <dbReference type="ARBA" id="ARBA00023136"/>
    </source>
</evidence>
<dbReference type="PANTHER" id="PTHR43731:SF14">
    <property type="entry name" value="PRESENILIN-ASSOCIATED RHOMBOID-LIKE PROTEIN, MITOCHONDRIAL"/>
    <property type="match status" value="1"/>
</dbReference>
<dbReference type="InterPro" id="IPR000467">
    <property type="entry name" value="G_patch_dom"/>
</dbReference>
<feature type="region of interest" description="Disordered" evidence="7">
    <location>
        <begin position="689"/>
        <end position="773"/>
    </location>
</feature>
<dbReference type="InterPro" id="IPR035952">
    <property type="entry name" value="Rhomboid-like_sf"/>
</dbReference>
<feature type="transmembrane region" description="Helical" evidence="8">
    <location>
        <begin position="237"/>
        <end position="258"/>
    </location>
</feature>
<feature type="transmembrane region" description="Helical" evidence="8">
    <location>
        <begin position="184"/>
        <end position="200"/>
    </location>
</feature>
<dbReference type="Pfam" id="PF01694">
    <property type="entry name" value="Rhomboid"/>
    <property type="match status" value="1"/>
</dbReference>
<comment type="caution">
    <text evidence="10">The sequence shown here is derived from an EMBL/GenBank/DDBJ whole genome shotgun (WGS) entry which is preliminary data.</text>
</comment>